<dbReference type="Proteomes" id="UP000717996">
    <property type="component" value="Unassembled WGS sequence"/>
</dbReference>
<evidence type="ECO:0000313" key="2">
    <source>
        <dbReference type="Proteomes" id="UP000717996"/>
    </source>
</evidence>
<name>A0A9P6XLQ9_RHIOR</name>
<dbReference type="EMBL" id="JAANIT010013908">
    <property type="protein sequence ID" value="KAG1521662.1"/>
    <property type="molecule type" value="Genomic_DNA"/>
</dbReference>
<accession>A0A9P6XLQ9</accession>
<dbReference type="AlphaFoldDB" id="A0A9P6XLQ9"/>
<reference evidence="1" key="1">
    <citation type="journal article" date="2020" name="Microb. Genom.">
        <title>Genetic diversity of clinical and environmental Mucorales isolates obtained from an investigation of mucormycosis cases among solid organ transplant recipients.</title>
        <authorList>
            <person name="Nguyen M.H."/>
            <person name="Kaul D."/>
            <person name="Muto C."/>
            <person name="Cheng S.J."/>
            <person name="Richter R.A."/>
            <person name="Bruno V.M."/>
            <person name="Liu G."/>
            <person name="Beyhan S."/>
            <person name="Sundermann A.J."/>
            <person name="Mounaud S."/>
            <person name="Pasculle A.W."/>
            <person name="Nierman W.C."/>
            <person name="Driscoll E."/>
            <person name="Cumbie R."/>
            <person name="Clancy C.J."/>
            <person name="Dupont C.L."/>
        </authorList>
    </citation>
    <scope>NUCLEOTIDE SEQUENCE</scope>
    <source>
        <strain evidence="1">GL16</strain>
    </source>
</reference>
<proteinExistence type="predicted"/>
<comment type="caution">
    <text evidence="1">The sequence shown here is derived from an EMBL/GenBank/DDBJ whole genome shotgun (WGS) entry which is preliminary data.</text>
</comment>
<sequence>MVRSAVPAACSRTVPRRSPWAVPAPIPAPPPSPAERWRWRPVAACPVPARSTWPVPGHWISAPAATRASVAWPA</sequence>
<gene>
    <name evidence="1" type="ORF">G6F51_014668</name>
</gene>
<protein>
    <submittedName>
        <fullName evidence="1">Uncharacterized protein</fullName>
    </submittedName>
</protein>
<organism evidence="1 2">
    <name type="scientific">Rhizopus oryzae</name>
    <name type="common">Mucormycosis agent</name>
    <name type="synonym">Rhizopus arrhizus var. delemar</name>
    <dbReference type="NCBI Taxonomy" id="64495"/>
    <lineage>
        <taxon>Eukaryota</taxon>
        <taxon>Fungi</taxon>
        <taxon>Fungi incertae sedis</taxon>
        <taxon>Mucoromycota</taxon>
        <taxon>Mucoromycotina</taxon>
        <taxon>Mucoromycetes</taxon>
        <taxon>Mucorales</taxon>
        <taxon>Mucorineae</taxon>
        <taxon>Rhizopodaceae</taxon>
        <taxon>Rhizopus</taxon>
    </lineage>
</organism>
<evidence type="ECO:0000313" key="1">
    <source>
        <dbReference type="EMBL" id="KAG1521662.1"/>
    </source>
</evidence>